<keyword evidence="1" id="KW-0472">Membrane</keyword>
<dbReference type="GO" id="GO:0003676">
    <property type="term" value="F:nucleic acid binding"/>
    <property type="evidence" value="ECO:0007669"/>
    <property type="project" value="InterPro"/>
</dbReference>
<feature type="transmembrane region" description="Helical" evidence="1">
    <location>
        <begin position="40"/>
        <end position="58"/>
    </location>
</feature>
<dbReference type="Proteomes" id="UP000054359">
    <property type="component" value="Unassembled WGS sequence"/>
</dbReference>
<dbReference type="Gene3D" id="3.30.420.10">
    <property type="entry name" value="Ribonuclease H-like superfamily/Ribonuclease H"/>
    <property type="match status" value="1"/>
</dbReference>
<organism evidence="2 3">
    <name type="scientific">Stegodyphus mimosarum</name>
    <name type="common">African social velvet spider</name>
    <dbReference type="NCBI Taxonomy" id="407821"/>
    <lineage>
        <taxon>Eukaryota</taxon>
        <taxon>Metazoa</taxon>
        <taxon>Ecdysozoa</taxon>
        <taxon>Arthropoda</taxon>
        <taxon>Chelicerata</taxon>
        <taxon>Arachnida</taxon>
        <taxon>Araneae</taxon>
        <taxon>Araneomorphae</taxon>
        <taxon>Entelegynae</taxon>
        <taxon>Eresoidea</taxon>
        <taxon>Eresidae</taxon>
        <taxon>Stegodyphus</taxon>
    </lineage>
</organism>
<dbReference type="InterPro" id="IPR012337">
    <property type="entry name" value="RNaseH-like_sf"/>
</dbReference>
<evidence type="ECO:0008006" key="4">
    <source>
        <dbReference type="Google" id="ProtNLM"/>
    </source>
</evidence>
<dbReference type="EMBL" id="KK121544">
    <property type="protein sequence ID" value="KFM80700.1"/>
    <property type="molecule type" value="Genomic_DNA"/>
</dbReference>
<dbReference type="SUPFAM" id="SSF53098">
    <property type="entry name" value="Ribonuclease H-like"/>
    <property type="match status" value="1"/>
</dbReference>
<evidence type="ECO:0000313" key="2">
    <source>
        <dbReference type="EMBL" id="KFM80700.1"/>
    </source>
</evidence>
<keyword evidence="1" id="KW-0812">Transmembrane</keyword>
<reference evidence="2 3" key="1">
    <citation type="submission" date="2013-11" db="EMBL/GenBank/DDBJ databases">
        <title>Genome sequencing of Stegodyphus mimosarum.</title>
        <authorList>
            <person name="Bechsgaard J."/>
        </authorList>
    </citation>
    <scope>NUCLEOTIDE SEQUENCE [LARGE SCALE GENOMIC DNA]</scope>
</reference>
<name>A0A087UTL1_STEMI</name>
<sequence>MQSFMKSWICLPKNTFWRDYNTNAKRNVKTQKGYNMLISWIYRFMPLLYLSSVSFPWIQAHYGIPGIKAADFLAKKGVRILQRPLKSLSFHSVRLLIKRKYASR</sequence>
<evidence type="ECO:0000313" key="3">
    <source>
        <dbReference type="Proteomes" id="UP000054359"/>
    </source>
</evidence>
<gene>
    <name evidence="2" type="ORF">X975_26198</name>
</gene>
<keyword evidence="3" id="KW-1185">Reference proteome</keyword>
<keyword evidence="1" id="KW-1133">Transmembrane helix</keyword>
<dbReference type="InterPro" id="IPR036397">
    <property type="entry name" value="RNaseH_sf"/>
</dbReference>
<evidence type="ECO:0000256" key="1">
    <source>
        <dbReference type="SAM" id="Phobius"/>
    </source>
</evidence>
<dbReference type="AlphaFoldDB" id="A0A087UTL1"/>
<feature type="non-terminal residue" evidence="2">
    <location>
        <position position="104"/>
    </location>
</feature>
<proteinExistence type="predicted"/>
<accession>A0A087UTL1</accession>
<protein>
    <recommendedName>
        <fullName evidence="4">RNase H type-1 domain-containing protein</fullName>
    </recommendedName>
</protein>
<dbReference type="OrthoDB" id="6424749at2759"/>